<keyword evidence="2" id="KW-1185">Reference proteome</keyword>
<reference evidence="1 2" key="1">
    <citation type="submission" date="2020-02" db="EMBL/GenBank/DDBJ databases">
        <title>Whole-genome analyses of novel actinobacteria.</title>
        <authorList>
            <person name="Sahin N."/>
            <person name="Gencbay T."/>
        </authorList>
    </citation>
    <scope>NUCLEOTIDE SEQUENCE [LARGE SCALE GENOMIC DNA]</scope>
    <source>
        <strain evidence="1 2">HC44</strain>
    </source>
</reference>
<sequence length="127" mass="14163">MLVLDGLVLGEEQLTNGDVVSFRHFPVPQRFLIRCRHRLWNGLGVALAKVDRFEEAIEAFGNASDNHREFEDWYRAGEALYNMALAHHTIGHPAEARAYYLQAADSYALAKAFDEAAEAQSAADALT</sequence>
<evidence type="ECO:0000313" key="2">
    <source>
        <dbReference type="Proteomes" id="UP000472335"/>
    </source>
</evidence>
<dbReference type="SUPFAM" id="SSF48452">
    <property type="entry name" value="TPR-like"/>
    <property type="match status" value="1"/>
</dbReference>
<comment type="caution">
    <text evidence="1">The sequence shown here is derived from an EMBL/GenBank/DDBJ whole genome shotgun (WGS) entry which is preliminary data.</text>
</comment>
<dbReference type="Pfam" id="PF13424">
    <property type="entry name" value="TPR_12"/>
    <property type="match status" value="1"/>
</dbReference>
<evidence type="ECO:0000313" key="1">
    <source>
        <dbReference type="EMBL" id="NGO13789.1"/>
    </source>
</evidence>
<proteinExistence type="predicted"/>
<dbReference type="EMBL" id="JAAKZY010000211">
    <property type="protein sequence ID" value="NGO13789.1"/>
    <property type="molecule type" value="Genomic_DNA"/>
</dbReference>
<dbReference type="Gene3D" id="1.25.40.10">
    <property type="entry name" value="Tetratricopeptide repeat domain"/>
    <property type="match status" value="1"/>
</dbReference>
<dbReference type="AlphaFoldDB" id="A0A6G4VI53"/>
<protein>
    <submittedName>
        <fullName evidence="1">Tetratricopeptide repeat protein</fullName>
    </submittedName>
</protein>
<dbReference type="InterPro" id="IPR019734">
    <property type="entry name" value="TPR_rpt"/>
</dbReference>
<accession>A0A6G4VI53</accession>
<dbReference type="InterPro" id="IPR011990">
    <property type="entry name" value="TPR-like_helical_dom_sf"/>
</dbReference>
<organism evidence="1 2">
    <name type="scientific">Streptomyces scabichelini</name>
    <dbReference type="NCBI Taxonomy" id="2711217"/>
    <lineage>
        <taxon>Bacteria</taxon>
        <taxon>Bacillati</taxon>
        <taxon>Actinomycetota</taxon>
        <taxon>Actinomycetes</taxon>
        <taxon>Kitasatosporales</taxon>
        <taxon>Streptomycetaceae</taxon>
        <taxon>Streptomyces</taxon>
    </lineage>
</organism>
<dbReference type="SMART" id="SM00028">
    <property type="entry name" value="TPR"/>
    <property type="match status" value="2"/>
</dbReference>
<name>A0A6G4VI53_9ACTN</name>
<dbReference type="Proteomes" id="UP000472335">
    <property type="component" value="Unassembled WGS sequence"/>
</dbReference>
<gene>
    <name evidence="1" type="ORF">G5C60_40905</name>
</gene>